<keyword evidence="8" id="KW-1185">Reference proteome</keyword>
<dbReference type="GO" id="GO:0061630">
    <property type="term" value="F:ubiquitin protein ligase activity"/>
    <property type="evidence" value="ECO:0007669"/>
    <property type="project" value="TreeGrafter"/>
</dbReference>
<keyword evidence="3" id="KW-0862">Zinc</keyword>
<evidence type="ECO:0000256" key="3">
    <source>
        <dbReference type="ARBA" id="ARBA00022833"/>
    </source>
</evidence>
<feature type="domain" description="RING-type" evidence="5">
    <location>
        <begin position="150"/>
        <end position="197"/>
    </location>
</feature>
<dbReference type="EMBL" id="PGCJ01000045">
    <property type="protein sequence ID" value="PLW54471.1"/>
    <property type="molecule type" value="Genomic_DNA"/>
</dbReference>
<dbReference type="STRING" id="200324.A0A2N5VJV2"/>
<dbReference type="InterPro" id="IPR013083">
    <property type="entry name" value="Znf_RING/FYVE/PHD"/>
</dbReference>
<name>A0A2N5VJV2_9BASI</name>
<dbReference type="EMBL" id="PGCI01000011">
    <property type="protein sequence ID" value="PLW50262.1"/>
    <property type="molecule type" value="Genomic_DNA"/>
</dbReference>
<dbReference type="PANTHER" id="PTHR45931:SF3">
    <property type="entry name" value="RING ZINC FINGER-CONTAINING PROTEIN"/>
    <property type="match status" value="1"/>
</dbReference>
<evidence type="ECO:0000313" key="7">
    <source>
        <dbReference type="EMBL" id="PLW54471.1"/>
    </source>
</evidence>
<dbReference type="AlphaFoldDB" id="A0A2N5VJV2"/>
<evidence type="ECO:0000313" key="8">
    <source>
        <dbReference type="Proteomes" id="UP000235388"/>
    </source>
</evidence>
<dbReference type="Proteomes" id="UP000235392">
    <property type="component" value="Unassembled WGS sequence"/>
</dbReference>
<dbReference type="Gene3D" id="3.30.40.10">
    <property type="entry name" value="Zinc/RING finger domain, C3HC4 (zinc finger)"/>
    <property type="match status" value="1"/>
</dbReference>
<dbReference type="OrthoDB" id="8062037at2759"/>
<proteinExistence type="predicted"/>
<gene>
    <name evidence="7" type="ORF">PCANC_05638</name>
    <name evidence="6" type="ORF">PCASD_01761</name>
</gene>
<dbReference type="Pfam" id="PF13639">
    <property type="entry name" value="zf-RING_2"/>
    <property type="match status" value="1"/>
</dbReference>
<reference evidence="8 9" key="1">
    <citation type="submission" date="2017-11" db="EMBL/GenBank/DDBJ databases">
        <title>De novo assembly and phasing of dikaryotic genomes from two isolates of Puccinia coronata f. sp. avenae, the causal agent of oat crown rust.</title>
        <authorList>
            <person name="Miller M.E."/>
            <person name="Zhang Y."/>
            <person name="Omidvar V."/>
            <person name="Sperschneider J."/>
            <person name="Schwessinger B."/>
            <person name="Raley C."/>
            <person name="Palmer J.M."/>
            <person name="Garnica D."/>
            <person name="Upadhyaya N."/>
            <person name="Rathjen J."/>
            <person name="Taylor J.M."/>
            <person name="Park R.F."/>
            <person name="Dodds P.N."/>
            <person name="Hirsch C.D."/>
            <person name="Kianian S.F."/>
            <person name="Figueroa M."/>
        </authorList>
    </citation>
    <scope>NUCLEOTIDE SEQUENCE [LARGE SCALE GENOMIC DNA]</scope>
    <source>
        <strain evidence="7">12NC29</strain>
        <strain evidence="6">12SD80</strain>
    </source>
</reference>
<accession>A0A2N5VJV2</accession>
<keyword evidence="2 4" id="KW-0863">Zinc-finger</keyword>
<dbReference type="InterPro" id="IPR051834">
    <property type="entry name" value="RING_finger_E3_ligase"/>
</dbReference>
<dbReference type="Proteomes" id="UP000235388">
    <property type="component" value="Unassembled WGS sequence"/>
</dbReference>
<evidence type="ECO:0000256" key="4">
    <source>
        <dbReference type="PROSITE-ProRule" id="PRU00175"/>
    </source>
</evidence>
<dbReference type="SUPFAM" id="SSF57850">
    <property type="entry name" value="RING/U-box"/>
    <property type="match status" value="1"/>
</dbReference>
<evidence type="ECO:0000259" key="5">
    <source>
        <dbReference type="PROSITE" id="PS50089"/>
    </source>
</evidence>
<dbReference type="PROSITE" id="PS50089">
    <property type="entry name" value="ZF_RING_2"/>
    <property type="match status" value="1"/>
</dbReference>
<dbReference type="GO" id="GO:0008270">
    <property type="term" value="F:zinc ion binding"/>
    <property type="evidence" value="ECO:0007669"/>
    <property type="project" value="UniProtKB-KW"/>
</dbReference>
<dbReference type="PANTHER" id="PTHR45931">
    <property type="entry name" value="SI:CH211-59O9.10"/>
    <property type="match status" value="1"/>
</dbReference>
<keyword evidence="1" id="KW-0479">Metal-binding</keyword>
<dbReference type="GO" id="GO:0005634">
    <property type="term" value="C:nucleus"/>
    <property type="evidence" value="ECO:0007669"/>
    <property type="project" value="TreeGrafter"/>
</dbReference>
<sequence>MDQNPSPEDMRTAQEEAEDNFTNLFHQIFQRLPSFSAQLYFARIYFGLTLSFCELDRDPSRGIISDAEMESFMGSEDRLFNLIAGMDPATALLMDEFLAFAEAEMARLNSTPPGRPLVPPAIRRFRDTVNNLTHTNAASMLSASAESTHCTMCWEAYAASDTVVVLPCHQTHHFHQACLESWFAVLRGPDFNCPICQAVVRDPQP</sequence>
<evidence type="ECO:0000256" key="2">
    <source>
        <dbReference type="ARBA" id="ARBA00022771"/>
    </source>
</evidence>
<dbReference type="CDD" id="cd16448">
    <property type="entry name" value="RING-H2"/>
    <property type="match status" value="1"/>
</dbReference>
<evidence type="ECO:0000313" key="9">
    <source>
        <dbReference type="Proteomes" id="UP000235392"/>
    </source>
</evidence>
<dbReference type="InterPro" id="IPR001841">
    <property type="entry name" value="Znf_RING"/>
</dbReference>
<evidence type="ECO:0000256" key="1">
    <source>
        <dbReference type="ARBA" id="ARBA00022723"/>
    </source>
</evidence>
<organism evidence="6 9">
    <name type="scientific">Puccinia coronata f. sp. avenae</name>
    <dbReference type="NCBI Taxonomy" id="200324"/>
    <lineage>
        <taxon>Eukaryota</taxon>
        <taxon>Fungi</taxon>
        <taxon>Dikarya</taxon>
        <taxon>Basidiomycota</taxon>
        <taxon>Pucciniomycotina</taxon>
        <taxon>Pucciniomycetes</taxon>
        <taxon>Pucciniales</taxon>
        <taxon>Pucciniaceae</taxon>
        <taxon>Puccinia</taxon>
    </lineage>
</organism>
<dbReference type="GO" id="GO:0006511">
    <property type="term" value="P:ubiquitin-dependent protein catabolic process"/>
    <property type="evidence" value="ECO:0007669"/>
    <property type="project" value="TreeGrafter"/>
</dbReference>
<evidence type="ECO:0000313" key="6">
    <source>
        <dbReference type="EMBL" id="PLW50262.1"/>
    </source>
</evidence>
<protein>
    <recommendedName>
        <fullName evidence="5">RING-type domain-containing protein</fullName>
    </recommendedName>
</protein>
<comment type="caution">
    <text evidence="6">The sequence shown here is derived from an EMBL/GenBank/DDBJ whole genome shotgun (WGS) entry which is preliminary data.</text>
</comment>